<dbReference type="SMART" id="SM00408">
    <property type="entry name" value="IGc2"/>
    <property type="match status" value="2"/>
</dbReference>
<dbReference type="InterPro" id="IPR003598">
    <property type="entry name" value="Ig_sub2"/>
</dbReference>
<dbReference type="InterPro" id="IPR051170">
    <property type="entry name" value="Neural/epithelial_adhesion"/>
</dbReference>
<keyword evidence="2" id="KW-1003">Cell membrane</keyword>
<dbReference type="InterPro" id="IPR036179">
    <property type="entry name" value="Ig-like_dom_sf"/>
</dbReference>
<dbReference type="Pfam" id="PF13927">
    <property type="entry name" value="Ig_3"/>
    <property type="match status" value="2"/>
</dbReference>
<proteinExistence type="predicted"/>
<organism evidence="10 11">
    <name type="scientific">Megalurothrips usitatus</name>
    <name type="common">bean blossom thrips</name>
    <dbReference type="NCBI Taxonomy" id="439358"/>
    <lineage>
        <taxon>Eukaryota</taxon>
        <taxon>Metazoa</taxon>
        <taxon>Ecdysozoa</taxon>
        <taxon>Arthropoda</taxon>
        <taxon>Hexapoda</taxon>
        <taxon>Insecta</taxon>
        <taxon>Pterygota</taxon>
        <taxon>Neoptera</taxon>
        <taxon>Paraneoptera</taxon>
        <taxon>Thysanoptera</taxon>
        <taxon>Terebrantia</taxon>
        <taxon>Thripoidea</taxon>
        <taxon>Thripidae</taxon>
        <taxon>Megalurothrips</taxon>
    </lineage>
</organism>
<accession>A0AAV7XFC4</accession>
<dbReference type="InterPro" id="IPR007110">
    <property type="entry name" value="Ig-like_dom"/>
</dbReference>
<keyword evidence="5" id="KW-0472">Membrane</keyword>
<keyword evidence="7" id="KW-0325">Glycoprotein</keyword>
<evidence type="ECO:0000259" key="9">
    <source>
        <dbReference type="PROSITE" id="PS50835"/>
    </source>
</evidence>
<evidence type="ECO:0000256" key="3">
    <source>
        <dbReference type="ARBA" id="ARBA00022729"/>
    </source>
</evidence>
<dbReference type="PANTHER" id="PTHR12231">
    <property type="entry name" value="CTX-RELATED TYPE I TRANSMEMBRANE PROTEIN"/>
    <property type="match status" value="1"/>
</dbReference>
<comment type="subcellular location">
    <subcellularLocation>
        <location evidence="1">Cell membrane</location>
    </subcellularLocation>
</comment>
<dbReference type="FunFam" id="2.60.40.10:FF:000328">
    <property type="entry name" value="CLUMA_CG000981, isoform A"/>
    <property type="match status" value="1"/>
</dbReference>
<dbReference type="SUPFAM" id="SSF48726">
    <property type="entry name" value="Immunoglobulin"/>
    <property type="match status" value="2"/>
</dbReference>
<dbReference type="Proteomes" id="UP001075354">
    <property type="component" value="Chromosome 12"/>
</dbReference>
<name>A0AAV7XFC4_9NEOP</name>
<comment type="caution">
    <text evidence="10">The sequence shown here is derived from an EMBL/GenBank/DDBJ whole genome shotgun (WGS) entry which is preliminary data.</text>
</comment>
<evidence type="ECO:0000256" key="6">
    <source>
        <dbReference type="ARBA" id="ARBA00023157"/>
    </source>
</evidence>
<feature type="domain" description="Ig-like" evidence="9">
    <location>
        <begin position="117"/>
        <end position="210"/>
    </location>
</feature>
<dbReference type="InterPro" id="IPR003599">
    <property type="entry name" value="Ig_sub"/>
</dbReference>
<evidence type="ECO:0000313" key="11">
    <source>
        <dbReference type="Proteomes" id="UP001075354"/>
    </source>
</evidence>
<evidence type="ECO:0000256" key="5">
    <source>
        <dbReference type="ARBA" id="ARBA00023136"/>
    </source>
</evidence>
<gene>
    <name evidence="10" type="ORF">ONE63_002590</name>
</gene>
<feature type="domain" description="Ig-like" evidence="9">
    <location>
        <begin position="22"/>
        <end position="107"/>
    </location>
</feature>
<keyword evidence="11" id="KW-1185">Reference proteome</keyword>
<evidence type="ECO:0000256" key="7">
    <source>
        <dbReference type="ARBA" id="ARBA00023180"/>
    </source>
</evidence>
<dbReference type="EMBL" id="JAPTSV010000012">
    <property type="protein sequence ID" value="KAJ1522291.1"/>
    <property type="molecule type" value="Genomic_DNA"/>
</dbReference>
<protein>
    <recommendedName>
        <fullName evidence="9">Ig-like domain-containing protein</fullName>
    </recommendedName>
</protein>
<dbReference type="SMART" id="SM00409">
    <property type="entry name" value="IG"/>
    <property type="match status" value="2"/>
</dbReference>
<keyword evidence="4" id="KW-0677">Repeat</keyword>
<evidence type="ECO:0000256" key="2">
    <source>
        <dbReference type="ARBA" id="ARBA00022475"/>
    </source>
</evidence>
<dbReference type="Gene3D" id="2.60.40.10">
    <property type="entry name" value="Immunoglobulins"/>
    <property type="match status" value="2"/>
</dbReference>
<keyword evidence="3" id="KW-0732">Signal</keyword>
<dbReference type="InterPro" id="IPR013783">
    <property type="entry name" value="Ig-like_fold"/>
</dbReference>
<evidence type="ECO:0000256" key="8">
    <source>
        <dbReference type="ARBA" id="ARBA00023319"/>
    </source>
</evidence>
<reference evidence="10" key="1">
    <citation type="submission" date="2022-12" db="EMBL/GenBank/DDBJ databases">
        <title>Chromosome-level genome assembly of the bean flower thrips Megalurothrips usitatus.</title>
        <authorList>
            <person name="Ma L."/>
            <person name="Liu Q."/>
            <person name="Li H."/>
            <person name="Cai W."/>
        </authorList>
    </citation>
    <scope>NUCLEOTIDE SEQUENCE</scope>
    <source>
        <strain evidence="10">Cailab_2022a</strain>
    </source>
</reference>
<dbReference type="GO" id="GO:0005886">
    <property type="term" value="C:plasma membrane"/>
    <property type="evidence" value="ECO:0007669"/>
    <property type="project" value="UniProtKB-SubCell"/>
</dbReference>
<keyword evidence="8" id="KW-0393">Immunoglobulin domain</keyword>
<evidence type="ECO:0000256" key="1">
    <source>
        <dbReference type="ARBA" id="ARBA00004236"/>
    </source>
</evidence>
<sequence>MCQINTDPMKSQQGYLDVVVPPDILDFPTSTDMVVREGSNVTLRCVANGSPQPTISWRREQPHSRTLPSTREALKAEGQNYSIARVTRDHMGPYVCIASNGVPPSLSKRIMLTVEFPPAIEIPNQLVGARVGRSLTLQCSSQAFPKSHNYWVRGDNSLVQGPGYDTEIVESGYSISMRLIIESLTLADFGEYKCVSKNYLGEAEQSIKVEHVKTRESSWDPVVTKLPKHSKGKQTSRTVNENNIEIPDAEESTSSASLALRVTGNVFLVVSFSLLCLLWRAYASVSPRLLRVN</sequence>
<evidence type="ECO:0000256" key="4">
    <source>
        <dbReference type="ARBA" id="ARBA00022737"/>
    </source>
</evidence>
<dbReference type="PROSITE" id="PS50835">
    <property type="entry name" value="IG_LIKE"/>
    <property type="match status" value="2"/>
</dbReference>
<dbReference type="PANTHER" id="PTHR12231:SF272">
    <property type="entry name" value="DPR-INTERACTING PROTEIN THETA"/>
    <property type="match status" value="1"/>
</dbReference>
<dbReference type="GO" id="GO:0043005">
    <property type="term" value="C:neuron projection"/>
    <property type="evidence" value="ECO:0007669"/>
    <property type="project" value="TreeGrafter"/>
</dbReference>
<evidence type="ECO:0000313" key="10">
    <source>
        <dbReference type="EMBL" id="KAJ1522291.1"/>
    </source>
</evidence>
<dbReference type="AlphaFoldDB" id="A0AAV7XFC4"/>
<keyword evidence="6" id="KW-1015">Disulfide bond</keyword>